<dbReference type="GO" id="GO:0016491">
    <property type="term" value="F:oxidoreductase activity"/>
    <property type="evidence" value="ECO:0007669"/>
    <property type="project" value="UniProtKB-KW"/>
</dbReference>
<organism evidence="2 3">
    <name type="scientific">Galleria mellonella</name>
    <name type="common">Greater wax moth</name>
    <dbReference type="NCBI Taxonomy" id="7137"/>
    <lineage>
        <taxon>Eukaryota</taxon>
        <taxon>Metazoa</taxon>
        <taxon>Ecdysozoa</taxon>
        <taxon>Arthropoda</taxon>
        <taxon>Hexapoda</taxon>
        <taxon>Insecta</taxon>
        <taxon>Pterygota</taxon>
        <taxon>Neoptera</taxon>
        <taxon>Endopterygota</taxon>
        <taxon>Lepidoptera</taxon>
        <taxon>Glossata</taxon>
        <taxon>Ditrysia</taxon>
        <taxon>Pyraloidea</taxon>
        <taxon>Pyralidae</taxon>
        <taxon>Galleriinae</taxon>
        <taxon>Galleria</taxon>
    </lineage>
</organism>
<dbReference type="SUPFAM" id="SSF51735">
    <property type="entry name" value="NAD(P)-binding Rossmann-fold domains"/>
    <property type="match status" value="1"/>
</dbReference>
<evidence type="ECO:0000313" key="2">
    <source>
        <dbReference type="Proteomes" id="UP001652740"/>
    </source>
</evidence>
<evidence type="ECO:0000256" key="1">
    <source>
        <dbReference type="ARBA" id="ARBA00023002"/>
    </source>
</evidence>
<keyword evidence="1" id="KW-0560">Oxidoreductase</keyword>
<name>A0A6J1WAB3_GALME</name>
<dbReference type="InParanoid" id="A0A6J1WAB3"/>
<protein>
    <submittedName>
        <fullName evidence="3">Retinol dehydrogenase 11-like</fullName>
    </submittedName>
</protein>
<dbReference type="PRINTS" id="PR00081">
    <property type="entry name" value="GDHRDH"/>
</dbReference>
<dbReference type="GeneID" id="113510858"/>
<sequence>MSLLNVFNKCETNVQSDGKVAMITGGTSGLGLEAAKYLASRGTKVIITGRRKDKLDNAIEVISKFSRNSNVVGRLVDYGNLTSVRDLATETIAMEPKLDILINNVGAIGVEDKLTPDNLNAMMQVNYFGAFLLTYLLFPLLKLSAPSRVINVSSLASILGHVNPDYMNNVNVYSNFGLYSNAKLANILFAVEMSKRTEGSGVSVYSLDPGLIKTDFFRYLDNVILKKFLNSLLHIFGQTISEAAKAPVYLALDPNVKNYSGKNFRSCSEFGTEWYARDQALNRKLWEKSKELLKISPDEEWDGPKET</sequence>
<dbReference type="PANTHER" id="PTHR43157">
    <property type="entry name" value="PHOSPHATIDYLINOSITOL-GLYCAN BIOSYNTHESIS CLASS F PROTEIN-RELATED"/>
    <property type="match status" value="1"/>
</dbReference>
<dbReference type="RefSeq" id="XP_026750194.2">
    <property type="nucleotide sequence ID" value="XM_026894393.3"/>
</dbReference>
<gene>
    <name evidence="3" type="primary">LOC113510858</name>
</gene>
<dbReference type="KEGG" id="gmw:113510858"/>
<accession>A0A6J1WAB3</accession>
<dbReference type="InterPro" id="IPR002347">
    <property type="entry name" value="SDR_fam"/>
</dbReference>
<evidence type="ECO:0000313" key="3">
    <source>
        <dbReference type="RefSeq" id="XP_026750194.2"/>
    </source>
</evidence>
<reference evidence="3" key="1">
    <citation type="submission" date="2025-08" db="UniProtKB">
        <authorList>
            <consortium name="RefSeq"/>
        </authorList>
    </citation>
    <scope>IDENTIFICATION</scope>
    <source>
        <tissue evidence="3">Whole larvae</tissue>
    </source>
</reference>
<dbReference type="Pfam" id="PF00106">
    <property type="entry name" value="adh_short"/>
    <property type="match status" value="1"/>
</dbReference>
<dbReference type="PANTHER" id="PTHR43157:SF31">
    <property type="entry name" value="PHOSPHATIDYLINOSITOL-GLYCAN BIOSYNTHESIS CLASS F PROTEIN"/>
    <property type="match status" value="1"/>
</dbReference>
<dbReference type="Proteomes" id="UP001652740">
    <property type="component" value="Unplaced"/>
</dbReference>
<keyword evidence="2" id="KW-1185">Reference proteome</keyword>
<dbReference type="InterPro" id="IPR036291">
    <property type="entry name" value="NAD(P)-bd_dom_sf"/>
</dbReference>
<proteinExistence type="predicted"/>
<dbReference type="Gene3D" id="3.40.50.720">
    <property type="entry name" value="NAD(P)-binding Rossmann-like Domain"/>
    <property type="match status" value="1"/>
</dbReference>
<dbReference type="AlphaFoldDB" id="A0A6J1WAB3"/>